<comment type="caution">
    <text evidence="1">The sequence shown here is derived from an EMBL/GenBank/DDBJ whole genome shotgun (WGS) entry which is preliminary data.</text>
</comment>
<accession>A0A392RZ68</accession>
<organism evidence="1 2">
    <name type="scientific">Trifolium medium</name>
    <dbReference type="NCBI Taxonomy" id="97028"/>
    <lineage>
        <taxon>Eukaryota</taxon>
        <taxon>Viridiplantae</taxon>
        <taxon>Streptophyta</taxon>
        <taxon>Embryophyta</taxon>
        <taxon>Tracheophyta</taxon>
        <taxon>Spermatophyta</taxon>
        <taxon>Magnoliopsida</taxon>
        <taxon>eudicotyledons</taxon>
        <taxon>Gunneridae</taxon>
        <taxon>Pentapetalae</taxon>
        <taxon>rosids</taxon>
        <taxon>fabids</taxon>
        <taxon>Fabales</taxon>
        <taxon>Fabaceae</taxon>
        <taxon>Papilionoideae</taxon>
        <taxon>50 kb inversion clade</taxon>
        <taxon>NPAAA clade</taxon>
        <taxon>Hologalegina</taxon>
        <taxon>IRL clade</taxon>
        <taxon>Trifolieae</taxon>
        <taxon>Trifolium</taxon>
    </lineage>
</organism>
<reference evidence="1 2" key="1">
    <citation type="journal article" date="2018" name="Front. Plant Sci.">
        <title>Red Clover (Trifolium pratense) and Zigzag Clover (T. medium) - A Picture of Genomic Similarities and Differences.</title>
        <authorList>
            <person name="Dluhosova J."/>
            <person name="Istvanek J."/>
            <person name="Nedelnik J."/>
            <person name="Repkova J."/>
        </authorList>
    </citation>
    <scope>NUCLEOTIDE SEQUENCE [LARGE SCALE GENOMIC DNA]</scope>
    <source>
        <strain evidence="2">cv. 10/8</strain>
        <tissue evidence="1">Leaf</tissue>
    </source>
</reference>
<evidence type="ECO:0000313" key="1">
    <source>
        <dbReference type="EMBL" id="MCI41921.1"/>
    </source>
</evidence>
<keyword evidence="2" id="KW-1185">Reference proteome</keyword>
<dbReference type="AlphaFoldDB" id="A0A392RZ68"/>
<evidence type="ECO:0000313" key="2">
    <source>
        <dbReference type="Proteomes" id="UP000265520"/>
    </source>
</evidence>
<protein>
    <submittedName>
        <fullName evidence="1">Uncharacterized protein</fullName>
    </submittedName>
</protein>
<proteinExistence type="predicted"/>
<dbReference type="EMBL" id="LXQA010297895">
    <property type="protein sequence ID" value="MCI41921.1"/>
    <property type="molecule type" value="Genomic_DNA"/>
</dbReference>
<sequence>MNHSVEHAVAVVAIDAIAVAAADAVVV</sequence>
<feature type="non-terminal residue" evidence="1">
    <location>
        <position position="27"/>
    </location>
</feature>
<name>A0A392RZ68_9FABA</name>
<dbReference type="Proteomes" id="UP000265520">
    <property type="component" value="Unassembled WGS sequence"/>
</dbReference>